<proteinExistence type="predicted"/>
<comment type="caution">
    <text evidence="1">The sequence shown here is derived from an EMBL/GenBank/DDBJ whole genome shotgun (WGS) entry which is preliminary data.</text>
</comment>
<dbReference type="EMBL" id="AMZH03007002">
    <property type="protein sequence ID" value="RRT62404.1"/>
    <property type="molecule type" value="Genomic_DNA"/>
</dbReference>
<sequence length="74" mass="8172">MYVHKPKDTDKHEHFSKHLIYILTVTFSLTDSFDVLVEATIDAASPCILLNLQSSPFAATHPFASQLLSAAVVE</sequence>
<protein>
    <submittedName>
        <fullName evidence="1">Uncharacterized protein</fullName>
    </submittedName>
</protein>
<organism evidence="1 2">
    <name type="scientific">Ensete ventricosum</name>
    <name type="common">Abyssinian banana</name>
    <name type="synonym">Musa ensete</name>
    <dbReference type="NCBI Taxonomy" id="4639"/>
    <lineage>
        <taxon>Eukaryota</taxon>
        <taxon>Viridiplantae</taxon>
        <taxon>Streptophyta</taxon>
        <taxon>Embryophyta</taxon>
        <taxon>Tracheophyta</taxon>
        <taxon>Spermatophyta</taxon>
        <taxon>Magnoliopsida</taxon>
        <taxon>Liliopsida</taxon>
        <taxon>Zingiberales</taxon>
        <taxon>Musaceae</taxon>
        <taxon>Ensete</taxon>
    </lineage>
</organism>
<evidence type="ECO:0000313" key="2">
    <source>
        <dbReference type="Proteomes" id="UP000287651"/>
    </source>
</evidence>
<dbReference type="Proteomes" id="UP000287651">
    <property type="component" value="Unassembled WGS sequence"/>
</dbReference>
<name>A0A426ZEI5_ENSVE</name>
<gene>
    <name evidence="1" type="ORF">B296_00024715</name>
</gene>
<evidence type="ECO:0000313" key="1">
    <source>
        <dbReference type="EMBL" id="RRT62404.1"/>
    </source>
</evidence>
<reference evidence="1 2" key="1">
    <citation type="journal article" date="2014" name="Agronomy (Basel)">
        <title>A Draft Genome Sequence for Ensete ventricosum, the Drought-Tolerant Tree Against Hunger.</title>
        <authorList>
            <person name="Harrison J."/>
            <person name="Moore K.A."/>
            <person name="Paszkiewicz K."/>
            <person name="Jones T."/>
            <person name="Grant M."/>
            <person name="Ambacheew D."/>
            <person name="Muzemil S."/>
            <person name="Studholme D.J."/>
        </authorList>
    </citation>
    <scope>NUCLEOTIDE SEQUENCE [LARGE SCALE GENOMIC DNA]</scope>
</reference>
<accession>A0A426ZEI5</accession>
<dbReference type="AlphaFoldDB" id="A0A426ZEI5"/>